<dbReference type="InterPro" id="IPR001032">
    <property type="entry name" value="Leghaemoglobin-like"/>
</dbReference>
<dbReference type="GO" id="GO:0005634">
    <property type="term" value="C:nucleus"/>
    <property type="evidence" value="ECO:0007669"/>
    <property type="project" value="UniProtKB-SubCell"/>
</dbReference>
<dbReference type="SUPFAM" id="SSF53098">
    <property type="entry name" value="Ribonuclease H-like"/>
    <property type="match status" value="1"/>
</dbReference>
<dbReference type="InterPro" id="IPR012337">
    <property type="entry name" value="RNaseH-like_sf"/>
</dbReference>
<dbReference type="InterPro" id="IPR002156">
    <property type="entry name" value="RNaseH_domain"/>
</dbReference>
<proteinExistence type="predicted"/>
<dbReference type="SUPFAM" id="SSF46458">
    <property type="entry name" value="Globin-like"/>
    <property type="match status" value="1"/>
</dbReference>
<evidence type="ECO:0000256" key="3">
    <source>
        <dbReference type="ARBA" id="ARBA00022490"/>
    </source>
</evidence>
<comment type="subcellular location">
    <subcellularLocation>
        <location evidence="2">Cytoplasm</location>
    </subcellularLocation>
    <subcellularLocation>
        <location evidence="1">Nucleus</location>
    </subcellularLocation>
</comment>
<keyword evidence="5" id="KW-0479">Metal-binding</keyword>
<dbReference type="InterPro" id="IPR012292">
    <property type="entry name" value="Globin/Proto"/>
</dbReference>
<evidence type="ECO:0000256" key="1">
    <source>
        <dbReference type="ARBA" id="ARBA00004123"/>
    </source>
</evidence>
<dbReference type="GO" id="GO:0004523">
    <property type="term" value="F:RNA-DNA hybrid ribonuclease activity"/>
    <property type="evidence" value="ECO:0007669"/>
    <property type="project" value="InterPro"/>
</dbReference>
<dbReference type="GO" id="GO:0020037">
    <property type="term" value="F:heme binding"/>
    <property type="evidence" value="ECO:0007669"/>
    <property type="project" value="InterPro"/>
</dbReference>
<gene>
    <name evidence="10" type="ORF">FCM35_KLT12212</name>
</gene>
<accession>A0A833QPX8</accession>
<evidence type="ECO:0000256" key="2">
    <source>
        <dbReference type="ARBA" id="ARBA00004496"/>
    </source>
</evidence>
<dbReference type="GO" id="GO:0019825">
    <property type="term" value="F:oxygen binding"/>
    <property type="evidence" value="ECO:0007669"/>
    <property type="project" value="InterPro"/>
</dbReference>
<evidence type="ECO:0000256" key="6">
    <source>
        <dbReference type="ARBA" id="ARBA00023004"/>
    </source>
</evidence>
<dbReference type="InterPro" id="IPR009050">
    <property type="entry name" value="Globin-like_sf"/>
</dbReference>
<organism evidence="10 11">
    <name type="scientific">Carex littledalei</name>
    <dbReference type="NCBI Taxonomy" id="544730"/>
    <lineage>
        <taxon>Eukaryota</taxon>
        <taxon>Viridiplantae</taxon>
        <taxon>Streptophyta</taxon>
        <taxon>Embryophyta</taxon>
        <taxon>Tracheophyta</taxon>
        <taxon>Spermatophyta</taxon>
        <taxon>Magnoliopsida</taxon>
        <taxon>Liliopsida</taxon>
        <taxon>Poales</taxon>
        <taxon>Cyperaceae</taxon>
        <taxon>Cyperoideae</taxon>
        <taxon>Cariceae</taxon>
        <taxon>Carex</taxon>
        <taxon>Carex subgen. Euthyceras</taxon>
    </lineage>
</organism>
<evidence type="ECO:0000313" key="10">
    <source>
        <dbReference type="EMBL" id="KAF3323481.1"/>
    </source>
</evidence>
<dbReference type="GO" id="GO:0046872">
    <property type="term" value="F:metal ion binding"/>
    <property type="evidence" value="ECO:0007669"/>
    <property type="project" value="UniProtKB-KW"/>
</dbReference>
<dbReference type="AlphaFoldDB" id="A0A833QPX8"/>
<dbReference type="OrthoDB" id="436496at2759"/>
<comment type="catalytic activity">
    <reaction evidence="8">
        <text>Fe(III)-heme b-[protein] + nitric oxide + H2O = Fe(II)-heme b-[protein] + nitrite + 2 H(+)</text>
        <dbReference type="Rhea" id="RHEA:77711"/>
        <dbReference type="Rhea" id="RHEA-COMP:18975"/>
        <dbReference type="Rhea" id="RHEA-COMP:18976"/>
        <dbReference type="ChEBI" id="CHEBI:15377"/>
        <dbReference type="ChEBI" id="CHEBI:15378"/>
        <dbReference type="ChEBI" id="CHEBI:16301"/>
        <dbReference type="ChEBI" id="CHEBI:16480"/>
        <dbReference type="ChEBI" id="CHEBI:55376"/>
        <dbReference type="ChEBI" id="CHEBI:60344"/>
    </reaction>
    <physiologicalReaction direction="right-to-left" evidence="8">
        <dbReference type="Rhea" id="RHEA:77713"/>
    </physiologicalReaction>
</comment>
<name>A0A833QPX8_9POAL</name>
<evidence type="ECO:0000259" key="9">
    <source>
        <dbReference type="Pfam" id="PF13456"/>
    </source>
</evidence>
<reference evidence="10" key="1">
    <citation type="submission" date="2020-01" db="EMBL/GenBank/DDBJ databases">
        <title>Genome sequence of Kobresia littledalei, the first chromosome-level genome in the family Cyperaceae.</title>
        <authorList>
            <person name="Qu G."/>
        </authorList>
    </citation>
    <scope>NUCLEOTIDE SEQUENCE</scope>
    <source>
        <strain evidence="10">C.B.Clarke</strain>
        <tissue evidence="10">Leaf</tissue>
    </source>
</reference>
<feature type="domain" description="RNase H type-1" evidence="9">
    <location>
        <begin position="20"/>
        <end position="77"/>
    </location>
</feature>
<dbReference type="GO" id="GO:0003676">
    <property type="term" value="F:nucleic acid binding"/>
    <property type="evidence" value="ECO:0007669"/>
    <property type="project" value="InterPro"/>
</dbReference>
<dbReference type="EMBL" id="SWLB01000023">
    <property type="protein sequence ID" value="KAF3323481.1"/>
    <property type="molecule type" value="Genomic_DNA"/>
</dbReference>
<keyword evidence="4" id="KW-0349">Heme</keyword>
<protein>
    <submittedName>
        <fullName evidence="10">Non-symbiotic hemoglobin</fullName>
    </submittedName>
</protein>
<evidence type="ECO:0000256" key="8">
    <source>
        <dbReference type="ARBA" id="ARBA00048118"/>
    </source>
</evidence>
<evidence type="ECO:0000256" key="5">
    <source>
        <dbReference type="ARBA" id="ARBA00022723"/>
    </source>
</evidence>
<keyword evidence="11" id="KW-1185">Reference proteome</keyword>
<evidence type="ECO:0000256" key="7">
    <source>
        <dbReference type="ARBA" id="ARBA00023242"/>
    </source>
</evidence>
<dbReference type="Pfam" id="PF13456">
    <property type="entry name" value="RVT_3"/>
    <property type="match status" value="1"/>
</dbReference>
<dbReference type="PANTHER" id="PTHR22924">
    <property type="entry name" value="LEGHEMOGLOBIN-RELATED"/>
    <property type="match status" value="1"/>
</dbReference>
<keyword evidence="6" id="KW-0408">Iron</keyword>
<evidence type="ECO:0000313" key="11">
    <source>
        <dbReference type="Proteomes" id="UP000623129"/>
    </source>
</evidence>
<keyword evidence="7" id="KW-0539">Nucleus</keyword>
<comment type="caution">
    <text evidence="10">The sequence shown here is derived from an EMBL/GenBank/DDBJ whole genome shotgun (WGS) entry which is preliminary data.</text>
</comment>
<dbReference type="PANTHER" id="PTHR22924:SF98">
    <property type="entry name" value="NON-SYMBIOTIC HEMOGLOBIN 3"/>
    <property type="match status" value="1"/>
</dbReference>
<dbReference type="Gene3D" id="1.10.490.10">
    <property type="entry name" value="Globins"/>
    <property type="match status" value="1"/>
</dbReference>
<dbReference type="GO" id="GO:0005737">
    <property type="term" value="C:cytoplasm"/>
    <property type="evidence" value="ECO:0007669"/>
    <property type="project" value="UniProtKB-SubCell"/>
</dbReference>
<evidence type="ECO:0000256" key="4">
    <source>
        <dbReference type="ARBA" id="ARBA00022617"/>
    </source>
</evidence>
<dbReference type="Proteomes" id="UP000623129">
    <property type="component" value="Unassembled WGS sequence"/>
</dbReference>
<keyword evidence="3" id="KW-0963">Cytoplasm</keyword>
<sequence length="107" mass="11947">MGAKKGEEKERIAKLREGLGTETCNVAEYKALLLGLKYAHEKGFKNIQVQGDSNLVVKMVVKSALLKTIKEVVPEIWSEEMKNAWTEAFDQVAAAIKEEEMKLLPPS</sequence>